<dbReference type="EC" id="3.2.1.21" evidence="6"/>
<dbReference type="FunFam" id="3.20.20.80:FF:000004">
    <property type="entry name" value="Beta-glucosidase 6-phospho-beta-glucosidase"/>
    <property type="match status" value="1"/>
</dbReference>
<dbReference type="EMBL" id="CP000259">
    <property type="protein sequence ID" value="ABF32315.1"/>
    <property type="molecule type" value="Genomic_DNA"/>
</dbReference>
<dbReference type="InterPro" id="IPR001360">
    <property type="entry name" value="Glyco_hydro_1"/>
</dbReference>
<feature type="region of interest" description="Disordered" evidence="5">
    <location>
        <begin position="19"/>
        <end position="42"/>
    </location>
</feature>
<dbReference type="Gene3D" id="3.20.20.80">
    <property type="entry name" value="Glycosidases"/>
    <property type="match status" value="1"/>
</dbReference>
<dbReference type="HOGENOM" id="CLU_001859_0_1_9"/>
<dbReference type="PANTHER" id="PTHR10353:SF139">
    <property type="entry name" value="6-PHOSPHO-BETA-GLUCOSIDASE GMUD"/>
    <property type="match status" value="1"/>
</dbReference>
<evidence type="ECO:0000256" key="3">
    <source>
        <dbReference type="ARBA" id="ARBA00023295"/>
    </source>
</evidence>
<dbReference type="PANTHER" id="PTHR10353">
    <property type="entry name" value="GLYCOSYL HYDROLASE"/>
    <property type="match status" value="1"/>
</dbReference>
<dbReference type="Pfam" id="PF00232">
    <property type="entry name" value="Glyco_hydro_1"/>
    <property type="match status" value="1"/>
</dbReference>
<evidence type="ECO:0000313" key="7">
    <source>
        <dbReference type="Proteomes" id="UP000002433"/>
    </source>
</evidence>
<dbReference type="CAZy" id="GH1">
    <property type="family name" value="Glycoside Hydrolase Family 1"/>
</dbReference>
<evidence type="ECO:0000256" key="2">
    <source>
        <dbReference type="ARBA" id="ARBA00022801"/>
    </source>
</evidence>
<dbReference type="PRINTS" id="PR00131">
    <property type="entry name" value="GLHYDRLASE1"/>
</dbReference>
<accession>Q1JLA4</accession>
<organism evidence="6 7">
    <name type="scientific">Streptococcus pyogenes serotype M12 (strain MGAS9429)</name>
    <dbReference type="NCBI Taxonomy" id="370551"/>
    <lineage>
        <taxon>Bacteria</taxon>
        <taxon>Bacillati</taxon>
        <taxon>Bacillota</taxon>
        <taxon>Bacilli</taxon>
        <taxon>Lactobacillales</taxon>
        <taxon>Streptococcaceae</taxon>
        <taxon>Streptococcus</taxon>
    </lineage>
</organism>
<dbReference type="InterPro" id="IPR017853">
    <property type="entry name" value="GH"/>
</dbReference>
<keyword evidence="2 6" id="KW-0378">Hydrolase</keyword>
<protein>
    <submittedName>
        <fullName evidence="6">Beta-glucosidase</fullName>
        <ecNumber evidence="6">3.2.1.21</ecNumber>
    </submittedName>
</protein>
<dbReference type="KEGG" id="spk:MGAS9429_Spy1128"/>
<dbReference type="Proteomes" id="UP000002433">
    <property type="component" value="Chromosome"/>
</dbReference>
<reference evidence="6 7" key="1">
    <citation type="journal article" date="2006" name="Proc. Natl. Acad. Sci. U.S.A.">
        <title>Molecular genetic anatomy of inter- and intraserotype variation in the human bacterial pathogen group A Streptococcus.</title>
        <authorList>
            <person name="Beres S.B."/>
            <person name="Richter E.W."/>
            <person name="Nagiec M.J."/>
            <person name="Sumby P."/>
            <person name="Porcella S.F."/>
            <person name="DeLeo F.R."/>
            <person name="Musser J.M."/>
        </authorList>
    </citation>
    <scope>NUCLEOTIDE SEQUENCE [LARGE SCALE GENOMIC DNA]</scope>
    <source>
        <strain evidence="6 7">MGAS9429</strain>
    </source>
</reference>
<evidence type="ECO:0000256" key="5">
    <source>
        <dbReference type="SAM" id="MobiDB-lite"/>
    </source>
</evidence>
<dbReference type="GO" id="GO:0008422">
    <property type="term" value="F:beta-glucosidase activity"/>
    <property type="evidence" value="ECO:0007669"/>
    <property type="project" value="UniProtKB-EC"/>
</dbReference>
<dbReference type="SUPFAM" id="SSF51445">
    <property type="entry name" value="(Trans)glycosidases"/>
    <property type="match status" value="1"/>
</dbReference>
<feature type="compositionally biased region" description="Polar residues" evidence="5">
    <location>
        <begin position="25"/>
        <end position="35"/>
    </location>
</feature>
<proteinExistence type="inferred from homology"/>
<evidence type="ECO:0000256" key="4">
    <source>
        <dbReference type="RuleBase" id="RU003690"/>
    </source>
</evidence>
<sequence>MSKERTKDMKQRKHRYQFPDGFLWGSSTSGPQSEGTVPGDGKGPSNWDYWFSIESAKFHHQIGPEKTSTFYENYKGDIALLKETGHTIFRTSIQWSRLIPEGVGEVNPKAVTFYREVFQDIIAQGIKLIVNLYHFDLPYALQEKGGWENKATVWAYETYAKTCFELFGDLVNTWITFNEPIVPVECGYLGYYHYPCKVDAKAAVQVAYNTQLASSLAVKACHKLHPDHKISIVLNMTPAYPRSDAPEDVKAARIAELFQTKSFLDPSVLGVYPAELVSILEEADLLPQYSADELEVIKNNTVDFLGVNYYQPLRVQAPSKSQQEGDPLILDIYFEPYDMPGKKVNPHRGWEIYEPGLYDIALNLKEHYGNIEWLVTENGMGVEGEEAFLADGQIQDDYRITFIEDHLIQLHKALGEGANCKGYLLWTFIDCWSWLNAYKNRYGLVALDLESQKRTIKKSGYWFKALSESNGFDK</sequence>
<comment type="similarity">
    <text evidence="1 4">Belongs to the glycosyl hydrolase 1 family.</text>
</comment>
<dbReference type="GO" id="GO:0016052">
    <property type="term" value="P:carbohydrate catabolic process"/>
    <property type="evidence" value="ECO:0007669"/>
    <property type="project" value="TreeGrafter"/>
</dbReference>
<evidence type="ECO:0000256" key="1">
    <source>
        <dbReference type="ARBA" id="ARBA00010838"/>
    </source>
</evidence>
<name>Q1JLA4_STRPC</name>
<dbReference type="GO" id="GO:0005829">
    <property type="term" value="C:cytosol"/>
    <property type="evidence" value="ECO:0007669"/>
    <property type="project" value="TreeGrafter"/>
</dbReference>
<gene>
    <name evidence="6" type="primary">bglA2</name>
    <name evidence="6" type="ordered locus">MGAS9429_Spy1128</name>
</gene>
<dbReference type="AlphaFoldDB" id="Q1JLA4"/>
<evidence type="ECO:0000313" key="6">
    <source>
        <dbReference type="EMBL" id="ABF32315.1"/>
    </source>
</evidence>
<keyword evidence="3 6" id="KW-0326">Glycosidase</keyword>